<evidence type="ECO:0000256" key="1">
    <source>
        <dbReference type="PROSITE-ProRule" id="PRU00042"/>
    </source>
</evidence>
<evidence type="ECO:0000313" key="3">
    <source>
        <dbReference type="EMBL" id="GAA56365.1"/>
    </source>
</evidence>
<reference key="2">
    <citation type="submission" date="2011-10" db="EMBL/GenBank/DDBJ databases">
        <title>The genome and transcriptome sequence of Clonorchis sinensis provide insights into the carcinogenic liver fluke.</title>
        <authorList>
            <person name="Wang X."/>
            <person name="Huang Y."/>
            <person name="Chen W."/>
            <person name="Liu H."/>
            <person name="Guo L."/>
            <person name="Chen Y."/>
            <person name="Luo F."/>
            <person name="Zhou W."/>
            <person name="Sun J."/>
            <person name="Mao Q."/>
            <person name="Liang P."/>
            <person name="Zhou C."/>
            <person name="Tian Y."/>
            <person name="Men J."/>
            <person name="Lv X."/>
            <person name="Huang L."/>
            <person name="Zhou J."/>
            <person name="Hu Y."/>
            <person name="Li R."/>
            <person name="Zhang F."/>
            <person name="Lei H."/>
            <person name="Li X."/>
            <person name="Hu X."/>
            <person name="Liang C."/>
            <person name="Xu J."/>
            <person name="Wu Z."/>
            <person name="Yu X."/>
        </authorList>
    </citation>
    <scope>NUCLEOTIDE SEQUENCE</scope>
    <source>
        <strain>Henan</strain>
    </source>
</reference>
<keyword evidence="1" id="KW-0862">Zinc</keyword>
<evidence type="ECO:0000259" key="2">
    <source>
        <dbReference type="PROSITE" id="PS50157"/>
    </source>
</evidence>
<evidence type="ECO:0000313" key="4">
    <source>
        <dbReference type="Proteomes" id="UP000008909"/>
    </source>
</evidence>
<keyword evidence="1" id="KW-0479">Metal-binding</keyword>
<reference evidence="3" key="1">
    <citation type="journal article" date="2011" name="Genome Biol.">
        <title>The draft genome of the carcinogenic human liver fluke Clonorchis sinensis.</title>
        <authorList>
            <person name="Wang X."/>
            <person name="Chen W."/>
            <person name="Huang Y."/>
            <person name="Sun J."/>
            <person name="Men J."/>
            <person name="Liu H."/>
            <person name="Luo F."/>
            <person name="Guo L."/>
            <person name="Lv X."/>
            <person name="Deng C."/>
            <person name="Zhou C."/>
            <person name="Fan Y."/>
            <person name="Li X."/>
            <person name="Huang L."/>
            <person name="Hu Y."/>
            <person name="Liang C."/>
            <person name="Hu X."/>
            <person name="Xu J."/>
            <person name="Yu X."/>
        </authorList>
    </citation>
    <scope>NUCLEOTIDE SEQUENCE [LARGE SCALE GENOMIC DNA]</scope>
    <source>
        <strain evidence="3">Henan</strain>
    </source>
</reference>
<dbReference type="PROSITE" id="PS00028">
    <property type="entry name" value="ZINC_FINGER_C2H2_1"/>
    <property type="match status" value="1"/>
</dbReference>
<accession>G7YTT5</accession>
<proteinExistence type="predicted"/>
<dbReference type="InterPro" id="IPR013087">
    <property type="entry name" value="Znf_C2H2_type"/>
</dbReference>
<feature type="domain" description="C2H2-type" evidence="2">
    <location>
        <begin position="45"/>
        <end position="72"/>
    </location>
</feature>
<protein>
    <recommendedName>
        <fullName evidence="2">C2H2-type domain-containing protein</fullName>
    </recommendedName>
</protein>
<keyword evidence="1" id="KW-0863">Zinc-finger</keyword>
<name>G7YTT5_CLOSI</name>
<dbReference type="EMBL" id="DF144234">
    <property type="protein sequence ID" value="GAA56365.1"/>
    <property type="molecule type" value="Genomic_DNA"/>
</dbReference>
<dbReference type="Proteomes" id="UP000008909">
    <property type="component" value="Unassembled WGS sequence"/>
</dbReference>
<dbReference type="PROSITE" id="PS50157">
    <property type="entry name" value="ZINC_FINGER_C2H2_2"/>
    <property type="match status" value="1"/>
</dbReference>
<dbReference type="AlphaFoldDB" id="G7YTT5"/>
<gene>
    <name evidence="3" type="ORF">CLF_110720</name>
</gene>
<keyword evidence="4" id="KW-1185">Reference proteome</keyword>
<dbReference type="GO" id="GO:0008270">
    <property type="term" value="F:zinc ion binding"/>
    <property type="evidence" value="ECO:0007669"/>
    <property type="project" value="UniProtKB-KW"/>
</dbReference>
<organism evidence="3 4">
    <name type="scientific">Clonorchis sinensis</name>
    <name type="common">Chinese liver fluke</name>
    <dbReference type="NCBI Taxonomy" id="79923"/>
    <lineage>
        <taxon>Eukaryota</taxon>
        <taxon>Metazoa</taxon>
        <taxon>Spiralia</taxon>
        <taxon>Lophotrochozoa</taxon>
        <taxon>Platyhelminthes</taxon>
        <taxon>Trematoda</taxon>
        <taxon>Digenea</taxon>
        <taxon>Opisthorchiida</taxon>
        <taxon>Opisthorchiata</taxon>
        <taxon>Opisthorchiidae</taxon>
        <taxon>Clonorchis</taxon>
    </lineage>
</organism>
<sequence>MSECLFSLKSHQAAGPDERRWNLRTKQAVSKKRVPTSTQEKLVGLMCEECGKLCKSKAGLVAHYLVHTLESVGFLTDSRIDTQDRGFRLSFPAVQRLSFT</sequence>